<evidence type="ECO:0000256" key="2">
    <source>
        <dbReference type="ARBA" id="ARBA00022552"/>
    </source>
</evidence>
<gene>
    <name evidence="6" type="primary">rsmH</name>
    <name evidence="7" type="ORF">COS99_04685</name>
</gene>
<comment type="caution">
    <text evidence="7">The sequence shown here is derived from an EMBL/GenBank/DDBJ whole genome shotgun (WGS) entry which is preliminary data.</text>
</comment>
<comment type="subcellular location">
    <subcellularLocation>
        <location evidence="6">Cytoplasm</location>
    </subcellularLocation>
</comment>
<organism evidence="7 8">
    <name type="scientific">Candidatus Aquitaenariimonas noxiae</name>
    <dbReference type="NCBI Taxonomy" id="1974741"/>
    <lineage>
        <taxon>Bacteria</taxon>
        <taxon>Pseudomonadati</taxon>
        <taxon>Candidatus Omnitrophota</taxon>
        <taxon>Candidatus Aquitaenariimonas</taxon>
    </lineage>
</organism>
<dbReference type="Pfam" id="PF01795">
    <property type="entry name" value="Methyltransf_5"/>
    <property type="match status" value="1"/>
</dbReference>
<dbReference type="PIRSF" id="PIRSF004486">
    <property type="entry name" value="MraW"/>
    <property type="match status" value="1"/>
</dbReference>
<proteinExistence type="inferred from homology"/>
<dbReference type="InterPro" id="IPR029063">
    <property type="entry name" value="SAM-dependent_MTases_sf"/>
</dbReference>
<dbReference type="InterPro" id="IPR023397">
    <property type="entry name" value="SAM-dep_MeTrfase_MraW_recog"/>
</dbReference>
<evidence type="ECO:0000256" key="5">
    <source>
        <dbReference type="ARBA" id="ARBA00022691"/>
    </source>
</evidence>
<feature type="binding site" evidence="6">
    <location>
        <position position="100"/>
    </location>
    <ligand>
        <name>S-adenosyl-L-methionine</name>
        <dbReference type="ChEBI" id="CHEBI:59789"/>
    </ligand>
</feature>
<feature type="binding site" evidence="6">
    <location>
        <position position="107"/>
    </location>
    <ligand>
        <name>S-adenosyl-L-methionine</name>
        <dbReference type="ChEBI" id="CHEBI:59789"/>
    </ligand>
</feature>
<feature type="binding site" evidence="6">
    <location>
        <begin position="32"/>
        <end position="34"/>
    </location>
    <ligand>
        <name>S-adenosyl-L-methionine</name>
        <dbReference type="ChEBI" id="CHEBI:59789"/>
    </ligand>
</feature>
<feature type="binding site" evidence="6">
    <location>
        <position position="52"/>
    </location>
    <ligand>
        <name>S-adenosyl-L-methionine</name>
        <dbReference type="ChEBI" id="CHEBI:59789"/>
    </ligand>
</feature>
<dbReference type="NCBIfam" id="TIGR00006">
    <property type="entry name" value="16S rRNA (cytosine(1402)-N(4))-methyltransferase RsmH"/>
    <property type="match status" value="1"/>
</dbReference>
<dbReference type="EC" id="2.1.1.199" evidence="6"/>
<comment type="function">
    <text evidence="6">Specifically methylates the N4 position of cytidine in position 1402 (C1402) of 16S rRNA.</text>
</comment>
<dbReference type="HAMAP" id="MF_01007">
    <property type="entry name" value="16SrRNA_methyltr_H"/>
    <property type="match status" value="1"/>
</dbReference>
<name>A0A2J0L0J5_9BACT</name>
<dbReference type="Proteomes" id="UP000230052">
    <property type="component" value="Unassembled WGS sequence"/>
</dbReference>
<evidence type="ECO:0000313" key="7">
    <source>
        <dbReference type="EMBL" id="PIU41613.1"/>
    </source>
</evidence>
<evidence type="ECO:0000256" key="1">
    <source>
        <dbReference type="ARBA" id="ARBA00010396"/>
    </source>
</evidence>
<keyword evidence="4 6" id="KW-0808">Transferase</keyword>
<keyword evidence="2 6" id="KW-0698">rRNA processing</keyword>
<accession>A0A2J0L0J5</accession>
<dbReference type="EMBL" id="PEWV01000042">
    <property type="protein sequence ID" value="PIU41613.1"/>
    <property type="molecule type" value="Genomic_DNA"/>
</dbReference>
<dbReference type="GO" id="GO:0070475">
    <property type="term" value="P:rRNA base methylation"/>
    <property type="evidence" value="ECO:0007669"/>
    <property type="project" value="UniProtKB-UniRule"/>
</dbReference>
<evidence type="ECO:0000313" key="8">
    <source>
        <dbReference type="Proteomes" id="UP000230052"/>
    </source>
</evidence>
<dbReference type="AlphaFoldDB" id="A0A2J0L0J5"/>
<sequence>MDLHTPVMAGEVIENLKLKPGNIVVDCTVGGGGHSAKILEKIVPGGMLIGIDQDDESLKAASQRLSPYQGSYKLVQDNFRNLNSIFENINVDKVDSALFDLGVASMHFDTPYRGFSIRNEGPLDMRMDRRQTLTAHRIVNTFSYEKLAQILYEYGEERKSRRIASFIVEVRKKKPIDTTAELAKLIEKAYYGKGYLSHRIHPATRTFLALRLAVNDELEALKEGLVAAIGHLRGGAVIAVISFHSLEDRIVKHMFKEYAKEGKLKIITKSPLRPSRVEIIENPRARSAKLRVGERQAF</sequence>
<dbReference type="Gene3D" id="3.40.50.150">
    <property type="entry name" value="Vaccinia Virus protein VP39"/>
    <property type="match status" value="1"/>
</dbReference>
<dbReference type="PANTHER" id="PTHR11265">
    <property type="entry name" value="S-ADENOSYL-METHYLTRANSFERASE MRAW"/>
    <property type="match status" value="1"/>
</dbReference>
<keyword evidence="5 6" id="KW-0949">S-adenosyl-L-methionine</keyword>
<reference evidence="7 8" key="1">
    <citation type="submission" date="2017-09" db="EMBL/GenBank/DDBJ databases">
        <title>Depth-based differentiation of microbial function through sediment-hosted aquifers and enrichment of novel symbionts in the deep terrestrial subsurface.</title>
        <authorList>
            <person name="Probst A.J."/>
            <person name="Ladd B."/>
            <person name="Jarett J.K."/>
            <person name="Geller-Mcgrath D.E."/>
            <person name="Sieber C.M."/>
            <person name="Emerson J.B."/>
            <person name="Anantharaman K."/>
            <person name="Thomas B.C."/>
            <person name="Malmstrom R."/>
            <person name="Stieglmeier M."/>
            <person name="Klingl A."/>
            <person name="Woyke T."/>
            <person name="Ryan C.M."/>
            <person name="Banfield J.F."/>
        </authorList>
    </citation>
    <scope>NUCLEOTIDE SEQUENCE [LARGE SCALE GENOMIC DNA]</scope>
    <source>
        <strain evidence="7">CG07_land_8_20_14_0_80_42_15</strain>
    </source>
</reference>
<keyword evidence="3 6" id="KW-0489">Methyltransferase</keyword>
<evidence type="ECO:0000256" key="4">
    <source>
        <dbReference type="ARBA" id="ARBA00022679"/>
    </source>
</evidence>
<dbReference type="GO" id="GO:0071424">
    <property type="term" value="F:rRNA (cytosine-N4-)-methyltransferase activity"/>
    <property type="evidence" value="ECO:0007669"/>
    <property type="project" value="UniProtKB-UniRule"/>
</dbReference>
<evidence type="ECO:0000256" key="3">
    <source>
        <dbReference type="ARBA" id="ARBA00022603"/>
    </source>
</evidence>
<keyword evidence="6" id="KW-0963">Cytoplasm</keyword>
<evidence type="ECO:0000256" key="6">
    <source>
        <dbReference type="HAMAP-Rule" id="MF_01007"/>
    </source>
</evidence>
<dbReference type="SUPFAM" id="SSF81799">
    <property type="entry name" value="Putative methyltransferase TM0872, insert domain"/>
    <property type="match status" value="1"/>
</dbReference>
<dbReference type="GO" id="GO:0005737">
    <property type="term" value="C:cytoplasm"/>
    <property type="evidence" value="ECO:0007669"/>
    <property type="project" value="UniProtKB-SubCell"/>
</dbReference>
<dbReference type="SUPFAM" id="SSF53335">
    <property type="entry name" value="S-adenosyl-L-methionine-dependent methyltransferases"/>
    <property type="match status" value="1"/>
</dbReference>
<dbReference type="PANTHER" id="PTHR11265:SF0">
    <property type="entry name" value="12S RRNA N4-METHYLCYTIDINE METHYLTRANSFERASE"/>
    <property type="match status" value="1"/>
</dbReference>
<comment type="catalytic activity">
    <reaction evidence="6">
        <text>cytidine(1402) in 16S rRNA + S-adenosyl-L-methionine = N(4)-methylcytidine(1402) in 16S rRNA + S-adenosyl-L-homocysteine + H(+)</text>
        <dbReference type="Rhea" id="RHEA:42928"/>
        <dbReference type="Rhea" id="RHEA-COMP:10286"/>
        <dbReference type="Rhea" id="RHEA-COMP:10287"/>
        <dbReference type="ChEBI" id="CHEBI:15378"/>
        <dbReference type="ChEBI" id="CHEBI:57856"/>
        <dbReference type="ChEBI" id="CHEBI:59789"/>
        <dbReference type="ChEBI" id="CHEBI:74506"/>
        <dbReference type="ChEBI" id="CHEBI:82748"/>
        <dbReference type="EC" id="2.1.1.199"/>
    </reaction>
</comment>
<dbReference type="InterPro" id="IPR002903">
    <property type="entry name" value="RsmH"/>
</dbReference>
<comment type="similarity">
    <text evidence="1 6">Belongs to the methyltransferase superfamily. RsmH family.</text>
</comment>
<dbReference type="Gene3D" id="1.10.150.170">
    <property type="entry name" value="Putative methyltransferase TM0872, insert domain"/>
    <property type="match status" value="1"/>
</dbReference>
<protein>
    <recommendedName>
        <fullName evidence="6">Ribosomal RNA small subunit methyltransferase H</fullName>
        <ecNumber evidence="6">2.1.1.199</ecNumber>
    </recommendedName>
    <alternativeName>
        <fullName evidence="6">16S rRNA m(4)C1402 methyltransferase</fullName>
    </alternativeName>
    <alternativeName>
        <fullName evidence="6">rRNA (cytosine-N(4)-)-methyltransferase RsmH</fullName>
    </alternativeName>
</protein>
<feature type="binding site" evidence="6">
    <location>
        <position position="79"/>
    </location>
    <ligand>
        <name>S-adenosyl-L-methionine</name>
        <dbReference type="ChEBI" id="CHEBI:59789"/>
    </ligand>
</feature>